<dbReference type="SUPFAM" id="SSF52540">
    <property type="entry name" value="P-loop containing nucleoside triphosphate hydrolases"/>
    <property type="match status" value="1"/>
</dbReference>
<dbReference type="Proteomes" id="UP001597229">
    <property type="component" value="Unassembled WGS sequence"/>
</dbReference>
<comment type="caution">
    <text evidence="9">The sequence shown here is derived from an EMBL/GenBank/DDBJ whole genome shotgun (WGS) entry which is preliminary data.</text>
</comment>
<evidence type="ECO:0000256" key="5">
    <source>
        <dbReference type="ARBA" id="ARBA00022741"/>
    </source>
</evidence>
<sequence>MSMLTIEDLRVRVRSRDGMRTIVDGVTLDIGRGEALGLVGESGSGKSITARTVLGLFPRGADVTGRIEVDGEPVLGASRRSLTALRSRKVAMIFQDPRAHINPVHRVGDFLTEALRKHLGMDRAAAARKAVGLLADVGIADGERRLRQYPHELSGGLLQRVMIAAAIAIEPDLILADEPTTALDVTTQSEVMAILGDLRRERGMAMLFITHDLELAAATCDRTAVMYAGQIVECQSSRTLPDRPLHPYTSGLLGSRPSIEAAVRRLPVIPGRPVAAFETGAGCSFAGRCPMVEDRCRIEAPATVRRTEGAVACHRNEELVGALPSEPTVRSADV</sequence>
<comment type="similarity">
    <text evidence="2">Belongs to the ABC transporter superfamily.</text>
</comment>
<dbReference type="InterPro" id="IPR003439">
    <property type="entry name" value="ABC_transporter-like_ATP-bd"/>
</dbReference>
<name>A0ABW3VW63_9ACTN</name>
<dbReference type="CDD" id="cd03257">
    <property type="entry name" value="ABC_NikE_OppD_transporters"/>
    <property type="match status" value="1"/>
</dbReference>
<dbReference type="InterPro" id="IPR027417">
    <property type="entry name" value="P-loop_NTPase"/>
</dbReference>
<dbReference type="PANTHER" id="PTHR43297:SF2">
    <property type="entry name" value="DIPEPTIDE TRANSPORT ATP-BINDING PROTEIN DPPD"/>
    <property type="match status" value="1"/>
</dbReference>
<dbReference type="RefSeq" id="WP_367921439.1">
    <property type="nucleotide sequence ID" value="NZ_BAABAC010000042.1"/>
</dbReference>
<dbReference type="GO" id="GO:0005524">
    <property type="term" value="F:ATP binding"/>
    <property type="evidence" value="ECO:0007669"/>
    <property type="project" value="UniProtKB-KW"/>
</dbReference>
<dbReference type="Gene3D" id="3.40.50.300">
    <property type="entry name" value="P-loop containing nucleotide triphosphate hydrolases"/>
    <property type="match status" value="1"/>
</dbReference>
<evidence type="ECO:0000256" key="1">
    <source>
        <dbReference type="ARBA" id="ARBA00004202"/>
    </source>
</evidence>
<keyword evidence="7" id="KW-0472">Membrane</keyword>
<reference evidence="10" key="1">
    <citation type="journal article" date="2019" name="Int. J. Syst. Evol. Microbiol.">
        <title>The Global Catalogue of Microorganisms (GCM) 10K type strain sequencing project: providing services to taxonomists for standard genome sequencing and annotation.</title>
        <authorList>
            <consortium name="The Broad Institute Genomics Platform"/>
            <consortium name="The Broad Institute Genome Sequencing Center for Infectious Disease"/>
            <person name="Wu L."/>
            <person name="Ma J."/>
        </authorList>
    </citation>
    <scope>NUCLEOTIDE SEQUENCE [LARGE SCALE GENOMIC DNA]</scope>
    <source>
        <strain evidence="10">CCUG 52478</strain>
    </source>
</reference>
<evidence type="ECO:0000256" key="7">
    <source>
        <dbReference type="ARBA" id="ARBA00023136"/>
    </source>
</evidence>
<dbReference type="Pfam" id="PF08352">
    <property type="entry name" value="oligo_HPY"/>
    <property type="match status" value="1"/>
</dbReference>
<evidence type="ECO:0000256" key="6">
    <source>
        <dbReference type="ARBA" id="ARBA00022840"/>
    </source>
</evidence>
<dbReference type="NCBIfam" id="TIGR01727">
    <property type="entry name" value="oligo_HPY"/>
    <property type="match status" value="1"/>
</dbReference>
<keyword evidence="4" id="KW-1003">Cell membrane</keyword>
<protein>
    <submittedName>
        <fullName evidence="9">ABC transporter ATP-binding protein</fullName>
    </submittedName>
</protein>
<dbReference type="PROSITE" id="PS50893">
    <property type="entry name" value="ABC_TRANSPORTER_2"/>
    <property type="match status" value="1"/>
</dbReference>
<feature type="domain" description="ABC transporter" evidence="8">
    <location>
        <begin position="4"/>
        <end position="253"/>
    </location>
</feature>
<accession>A0ABW3VW63</accession>
<evidence type="ECO:0000313" key="9">
    <source>
        <dbReference type="EMBL" id="MFD1247326.1"/>
    </source>
</evidence>
<gene>
    <name evidence="9" type="ORF">ACFQ3F_05960</name>
</gene>
<dbReference type="InterPro" id="IPR003593">
    <property type="entry name" value="AAA+_ATPase"/>
</dbReference>
<organism evidence="9 10">
    <name type="scientific">Nocardioides ginsengisoli</name>
    <dbReference type="NCBI Taxonomy" id="363868"/>
    <lineage>
        <taxon>Bacteria</taxon>
        <taxon>Bacillati</taxon>
        <taxon>Actinomycetota</taxon>
        <taxon>Actinomycetes</taxon>
        <taxon>Propionibacteriales</taxon>
        <taxon>Nocardioidaceae</taxon>
        <taxon>Nocardioides</taxon>
    </lineage>
</organism>
<dbReference type="Pfam" id="PF00005">
    <property type="entry name" value="ABC_tran"/>
    <property type="match status" value="1"/>
</dbReference>
<keyword evidence="5" id="KW-0547">Nucleotide-binding</keyword>
<dbReference type="PANTHER" id="PTHR43297">
    <property type="entry name" value="OLIGOPEPTIDE TRANSPORT ATP-BINDING PROTEIN APPD"/>
    <property type="match status" value="1"/>
</dbReference>
<keyword evidence="3" id="KW-0813">Transport</keyword>
<proteinExistence type="inferred from homology"/>
<dbReference type="SMART" id="SM00382">
    <property type="entry name" value="AAA"/>
    <property type="match status" value="1"/>
</dbReference>
<evidence type="ECO:0000256" key="2">
    <source>
        <dbReference type="ARBA" id="ARBA00005417"/>
    </source>
</evidence>
<dbReference type="InterPro" id="IPR050388">
    <property type="entry name" value="ABC_Ni/Peptide_Import"/>
</dbReference>
<dbReference type="InterPro" id="IPR013563">
    <property type="entry name" value="Oligopep_ABC_C"/>
</dbReference>
<evidence type="ECO:0000259" key="8">
    <source>
        <dbReference type="PROSITE" id="PS50893"/>
    </source>
</evidence>
<keyword evidence="6 9" id="KW-0067">ATP-binding</keyword>
<evidence type="ECO:0000256" key="4">
    <source>
        <dbReference type="ARBA" id="ARBA00022475"/>
    </source>
</evidence>
<keyword evidence="10" id="KW-1185">Reference proteome</keyword>
<comment type="subcellular location">
    <subcellularLocation>
        <location evidence="1">Cell membrane</location>
        <topology evidence="1">Peripheral membrane protein</topology>
    </subcellularLocation>
</comment>
<evidence type="ECO:0000313" key="10">
    <source>
        <dbReference type="Proteomes" id="UP001597229"/>
    </source>
</evidence>
<dbReference type="EMBL" id="JBHTLX010000008">
    <property type="protein sequence ID" value="MFD1247326.1"/>
    <property type="molecule type" value="Genomic_DNA"/>
</dbReference>
<evidence type="ECO:0000256" key="3">
    <source>
        <dbReference type="ARBA" id="ARBA00022448"/>
    </source>
</evidence>